<sequence>MFDFEPEPEDQPAQQSSLSSAFVAMVALTMLAMLVGGAALFWVIRVAAH</sequence>
<keyword evidence="3" id="KW-1185">Reference proteome</keyword>
<keyword evidence="1" id="KW-0472">Membrane</keyword>
<keyword evidence="1" id="KW-0812">Transmembrane</keyword>
<dbReference type="RefSeq" id="WP_181558048.1">
    <property type="nucleotide sequence ID" value="NZ_JACHWI010000007.1"/>
</dbReference>
<organism evidence="2 3">
    <name type="scientific">Actinoplanes lutulentus</name>
    <dbReference type="NCBI Taxonomy" id="1287878"/>
    <lineage>
        <taxon>Bacteria</taxon>
        <taxon>Bacillati</taxon>
        <taxon>Actinomycetota</taxon>
        <taxon>Actinomycetes</taxon>
        <taxon>Micromonosporales</taxon>
        <taxon>Micromonosporaceae</taxon>
        <taxon>Actinoplanes</taxon>
    </lineage>
</organism>
<gene>
    <name evidence="2" type="ORF">B0I29_116162</name>
</gene>
<reference evidence="2 3" key="1">
    <citation type="submission" date="2018-06" db="EMBL/GenBank/DDBJ databases">
        <title>Genomic Encyclopedia of Type Strains, Phase III (KMG-III): the genomes of soil and plant-associated and newly described type strains.</title>
        <authorList>
            <person name="Whitman W."/>
        </authorList>
    </citation>
    <scope>NUCLEOTIDE SEQUENCE [LARGE SCALE GENOMIC DNA]</scope>
    <source>
        <strain evidence="2 3">CGMCC 4.7090</strain>
    </source>
</reference>
<dbReference type="AlphaFoldDB" id="A0A327Z5W1"/>
<evidence type="ECO:0000256" key="1">
    <source>
        <dbReference type="SAM" id="Phobius"/>
    </source>
</evidence>
<protein>
    <submittedName>
        <fullName evidence="2">Uncharacterized protein</fullName>
    </submittedName>
</protein>
<dbReference type="EMBL" id="QLMJ01000016">
    <property type="protein sequence ID" value="RAK30503.1"/>
    <property type="molecule type" value="Genomic_DNA"/>
</dbReference>
<accession>A0A327Z5W1</accession>
<comment type="caution">
    <text evidence="2">The sequence shown here is derived from an EMBL/GenBank/DDBJ whole genome shotgun (WGS) entry which is preliminary data.</text>
</comment>
<feature type="transmembrane region" description="Helical" evidence="1">
    <location>
        <begin position="20"/>
        <end position="44"/>
    </location>
</feature>
<name>A0A327Z5W1_9ACTN</name>
<evidence type="ECO:0000313" key="3">
    <source>
        <dbReference type="Proteomes" id="UP000249341"/>
    </source>
</evidence>
<keyword evidence="1" id="KW-1133">Transmembrane helix</keyword>
<dbReference type="Proteomes" id="UP000249341">
    <property type="component" value="Unassembled WGS sequence"/>
</dbReference>
<evidence type="ECO:0000313" key="2">
    <source>
        <dbReference type="EMBL" id="RAK30503.1"/>
    </source>
</evidence>
<proteinExistence type="predicted"/>